<evidence type="ECO:0000313" key="1">
    <source>
        <dbReference type="EMBL" id="WMB74200.1"/>
    </source>
</evidence>
<name>A0AA50Q7V8_9GAMM</name>
<accession>A0AA50Q7V8</accession>
<organism evidence="1">
    <name type="scientific">Shewanella oncorhynchi</name>
    <dbReference type="NCBI Taxonomy" id="2726434"/>
    <lineage>
        <taxon>Bacteria</taxon>
        <taxon>Pseudomonadati</taxon>
        <taxon>Pseudomonadota</taxon>
        <taxon>Gammaproteobacteria</taxon>
        <taxon>Alteromonadales</taxon>
        <taxon>Shewanellaceae</taxon>
        <taxon>Shewanella</taxon>
    </lineage>
</organism>
<dbReference type="EMBL" id="CP132914">
    <property type="protein sequence ID" value="WMB74200.1"/>
    <property type="molecule type" value="Genomic_DNA"/>
</dbReference>
<reference evidence="1" key="1">
    <citation type="submission" date="2023-08" db="EMBL/GenBank/DDBJ databases">
        <title>Complete genome sequence of Shewanella oncorhynchi Z-P2, a siderophore putrebactin-producing bacterium.</title>
        <authorList>
            <person name="Zhang Y."/>
        </authorList>
    </citation>
    <scope>NUCLEOTIDE SEQUENCE</scope>
    <source>
        <strain evidence="1">Z-P2</strain>
    </source>
</reference>
<dbReference type="RefSeq" id="WP_306684936.1">
    <property type="nucleotide sequence ID" value="NZ_CP132914.1"/>
</dbReference>
<gene>
    <name evidence="1" type="ORF">RA178_06185</name>
</gene>
<dbReference type="AlphaFoldDB" id="A0AA50Q7V8"/>
<dbReference type="Proteomes" id="UP001236800">
    <property type="component" value="Chromosome"/>
</dbReference>
<protein>
    <submittedName>
        <fullName evidence="1">Uncharacterized protein</fullName>
    </submittedName>
</protein>
<dbReference type="GeneID" id="301338755"/>
<dbReference type="KEGG" id="sog:RA178_06185"/>
<sequence length="183" mass="20987">MKTPADMVEGTIHKTKKCGNLKIVKYHNSRLATISFLNTGYTRYANPHIIRKGETKDPYHPSVFGIGFMGEGKHRSTIRGKRTKTYSLWIGILNRCYSGRYPSYKDCSVDPRWHNYQNFANDLPTLKGYEQYLSHLSIGSRNPIELDKDTLISGNKLYSKETCCFISGSENMIESNKRRNAVH</sequence>
<proteinExistence type="predicted"/>